<organism evidence="1 2">
    <name type="scientific">Cherax quadricarinatus</name>
    <name type="common">Australian red claw crayfish</name>
    <dbReference type="NCBI Taxonomy" id="27406"/>
    <lineage>
        <taxon>Eukaryota</taxon>
        <taxon>Metazoa</taxon>
        <taxon>Ecdysozoa</taxon>
        <taxon>Arthropoda</taxon>
        <taxon>Crustacea</taxon>
        <taxon>Multicrustacea</taxon>
        <taxon>Malacostraca</taxon>
        <taxon>Eumalacostraca</taxon>
        <taxon>Eucarida</taxon>
        <taxon>Decapoda</taxon>
        <taxon>Pleocyemata</taxon>
        <taxon>Astacidea</taxon>
        <taxon>Parastacoidea</taxon>
        <taxon>Parastacidae</taxon>
        <taxon>Cherax</taxon>
    </lineage>
</organism>
<reference evidence="1 2" key="1">
    <citation type="journal article" date="2024" name="BMC Genomics">
        <title>Genome assembly of redclaw crayfish (Cherax quadricarinatus) provides insights into its immune adaptation and hypoxia tolerance.</title>
        <authorList>
            <person name="Liu Z."/>
            <person name="Zheng J."/>
            <person name="Li H."/>
            <person name="Fang K."/>
            <person name="Wang S."/>
            <person name="He J."/>
            <person name="Zhou D."/>
            <person name="Weng S."/>
            <person name="Chi M."/>
            <person name="Gu Z."/>
            <person name="He J."/>
            <person name="Li F."/>
            <person name="Wang M."/>
        </authorList>
    </citation>
    <scope>NUCLEOTIDE SEQUENCE [LARGE SCALE GENOMIC DNA]</scope>
    <source>
        <strain evidence="1">ZL_2023a</strain>
    </source>
</reference>
<protein>
    <submittedName>
        <fullName evidence="1">Uncharacterized protein</fullName>
    </submittedName>
</protein>
<accession>A0AAW0YB71</accession>
<evidence type="ECO:0000313" key="1">
    <source>
        <dbReference type="EMBL" id="KAK8753262.1"/>
    </source>
</evidence>
<keyword evidence="2" id="KW-1185">Reference proteome</keyword>
<sequence length="120" mass="12814">MCGGERGSCAPSLSQNRGHVVRVAEVWAGQSSLVSSLYLPPLHSLLPRKALARPGEPDVAWSTRPRAVVVWHGAGGGRATQAHHTIIITTTTTTLARPSPQLYHVAGVLKFSPYTGAVYY</sequence>
<name>A0AAW0YB71_CHEQU</name>
<evidence type="ECO:0000313" key="2">
    <source>
        <dbReference type="Proteomes" id="UP001445076"/>
    </source>
</evidence>
<proteinExistence type="predicted"/>
<dbReference type="EMBL" id="JARKIK010000003">
    <property type="protein sequence ID" value="KAK8753262.1"/>
    <property type="molecule type" value="Genomic_DNA"/>
</dbReference>
<dbReference type="AlphaFoldDB" id="A0AAW0YB71"/>
<gene>
    <name evidence="1" type="ORF">OTU49_003605</name>
</gene>
<comment type="caution">
    <text evidence="1">The sequence shown here is derived from an EMBL/GenBank/DDBJ whole genome shotgun (WGS) entry which is preliminary data.</text>
</comment>
<dbReference type="Proteomes" id="UP001445076">
    <property type="component" value="Unassembled WGS sequence"/>
</dbReference>